<name>A0A371FWC0_MUCPR</name>
<evidence type="ECO:0008006" key="3">
    <source>
        <dbReference type="Google" id="ProtNLM"/>
    </source>
</evidence>
<accession>A0A371FWC0</accession>
<dbReference type="Proteomes" id="UP000257109">
    <property type="component" value="Unassembled WGS sequence"/>
</dbReference>
<reference evidence="1" key="1">
    <citation type="submission" date="2018-05" db="EMBL/GenBank/DDBJ databases">
        <title>Draft genome of Mucuna pruriens seed.</title>
        <authorList>
            <person name="Nnadi N.E."/>
            <person name="Vos R."/>
            <person name="Hasami M.H."/>
            <person name="Devisetty U.K."/>
            <person name="Aguiy J.C."/>
        </authorList>
    </citation>
    <scope>NUCLEOTIDE SEQUENCE [LARGE SCALE GENOMIC DNA]</scope>
    <source>
        <strain evidence="1">JCA_2017</strain>
    </source>
</reference>
<evidence type="ECO:0000313" key="2">
    <source>
        <dbReference type="Proteomes" id="UP000257109"/>
    </source>
</evidence>
<keyword evidence="2" id="KW-1185">Reference proteome</keyword>
<dbReference type="OrthoDB" id="1689420at2759"/>
<proteinExistence type="predicted"/>
<organism evidence="1 2">
    <name type="scientific">Mucuna pruriens</name>
    <name type="common">Velvet bean</name>
    <name type="synonym">Dolichos pruriens</name>
    <dbReference type="NCBI Taxonomy" id="157652"/>
    <lineage>
        <taxon>Eukaryota</taxon>
        <taxon>Viridiplantae</taxon>
        <taxon>Streptophyta</taxon>
        <taxon>Embryophyta</taxon>
        <taxon>Tracheophyta</taxon>
        <taxon>Spermatophyta</taxon>
        <taxon>Magnoliopsida</taxon>
        <taxon>eudicotyledons</taxon>
        <taxon>Gunneridae</taxon>
        <taxon>Pentapetalae</taxon>
        <taxon>rosids</taxon>
        <taxon>fabids</taxon>
        <taxon>Fabales</taxon>
        <taxon>Fabaceae</taxon>
        <taxon>Papilionoideae</taxon>
        <taxon>50 kb inversion clade</taxon>
        <taxon>NPAAA clade</taxon>
        <taxon>indigoferoid/millettioid clade</taxon>
        <taxon>Phaseoleae</taxon>
        <taxon>Mucuna</taxon>
    </lineage>
</organism>
<dbReference type="AlphaFoldDB" id="A0A371FWC0"/>
<gene>
    <name evidence="1" type="ORF">CR513_36729</name>
</gene>
<sequence>MKFLRPHEILEDYIKMKAFSFSLDGATKDWLYLFNKLCVTCPYHQINEQLLIKYIYEGLMLMDKSMIDATSGGALMDNTLTIA</sequence>
<evidence type="ECO:0000313" key="1">
    <source>
        <dbReference type="EMBL" id="RDX82490.1"/>
    </source>
</evidence>
<comment type="caution">
    <text evidence="1">The sequence shown here is derived from an EMBL/GenBank/DDBJ whole genome shotgun (WGS) entry which is preliminary data.</text>
</comment>
<dbReference type="EMBL" id="QJKJ01007631">
    <property type="protein sequence ID" value="RDX82490.1"/>
    <property type="molecule type" value="Genomic_DNA"/>
</dbReference>
<protein>
    <recommendedName>
        <fullName evidence="3">Retrotransposon gag domain-containing protein</fullName>
    </recommendedName>
</protein>
<feature type="non-terminal residue" evidence="1">
    <location>
        <position position="1"/>
    </location>
</feature>